<gene>
    <name evidence="2" type="ordered locus">Acid345_2501</name>
</gene>
<name>Q1INP8_KORVE</name>
<dbReference type="HOGENOM" id="CLU_1633237_0_0_0"/>
<protein>
    <recommendedName>
        <fullName evidence="4">Signal transduction histidine kinase dimerisation/phosphoacceptor domain-containing protein</fullName>
    </recommendedName>
</protein>
<proteinExistence type="predicted"/>
<dbReference type="EnsemblBacteria" id="ABF41502">
    <property type="protein sequence ID" value="ABF41502"/>
    <property type="gene ID" value="Acid345_2501"/>
</dbReference>
<keyword evidence="1" id="KW-0472">Membrane</keyword>
<feature type="transmembrane region" description="Helical" evidence="1">
    <location>
        <begin position="59"/>
        <end position="78"/>
    </location>
</feature>
<dbReference type="AlphaFoldDB" id="Q1INP8"/>
<sequence>MTAERRRYWRPDMSLFVYPRNMVRHSVVRAIAAGVLIGTAMLIVQIAMDSLTGPTERTLLMSDVFVGVITAIVTGAGLRHYDAHLRADEARMRMIAEMNHHVRNALTAISLSVYAKNDPHLEKITRDSIQRIDWALREVLPHPESVVEIPRPGSEEVQRRSA</sequence>
<keyword evidence="1" id="KW-0812">Transmembrane</keyword>
<evidence type="ECO:0000256" key="1">
    <source>
        <dbReference type="SAM" id="Phobius"/>
    </source>
</evidence>
<dbReference type="EMBL" id="CP000360">
    <property type="protein sequence ID" value="ABF41502.1"/>
    <property type="molecule type" value="Genomic_DNA"/>
</dbReference>
<organism evidence="2 3">
    <name type="scientific">Koribacter versatilis (strain Ellin345)</name>
    <dbReference type="NCBI Taxonomy" id="204669"/>
    <lineage>
        <taxon>Bacteria</taxon>
        <taxon>Pseudomonadati</taxon>
        <taxon>Acidobacteriota</taxon>
        <taxon>Terriglobia</taxon>
        <taxon>Terriglobales</taxon>
        <taxon>Candidatus Korobacteraceae</taxon>
        <taxon>Candidatus Korobacter</taxon>
    </lineage>
</organism>
<dbReference type="RefSeq" id="WP_011523303.1">
    <property type="nucleotide sequence ID" value="NC_008009.1"/>
</dbReference>
<evidence type="ECO:0000313" key="2">
    <source>
        <dbReference type="EMBL" id="ABF41502.1"/>
    </source>
</evidence>
<dbReference type="STRING" id="204669.Acid345_2501"/>
<evidence type="ECO:0000313" key="3">
    <source>
        <dbReference type="Proteomes" id="UP000002432"/>
    </source>
</evidence>
<reference evidence="2 3" key="1">
    <citation type="journal article" date="2009" name="Appl. Environ. Microbiol.">
        <title>Three genomes from the phylum Acidobacteria provide insight into the lifestyles of these microorganisms in soils.</title>
        <authorList>
            <person name="Ward N.L."/>
            <person name="Challacombe J.F."/>
            <person name="Janssen P.H."/>
            <person name="Henrissat B."/>
            <person name="Coutinho P.M."/>
            <person name="Wu M."/>
            <person name="Xie G."/>
            <person name="Haft D.H."/>
            <person name="Sait M."/>
            <person name="Badger J."/>
            <person name="Barabote R.D."/>
            <person name="Bradley B."/>
            <person name="Brettin T.S."/>
            <person name="Brinkac L.M."/>
            <person name="Bruce D."/>
            <person name="Creasy T."/>
            <person name="Daugherty S.C."/>
            <person name="Davidsen T.M."/>
            <person name="DeBoy R.T."/>
            <person name="Detter J.C."/>
            <person name="Dodson R.J."/>
            <person name="Durkin A.S."/>
            <person name="Ganapathy A."/>
            <person name="Gwinn-Giglio M."/>
            <person name="Han C.S."/>
            <person name="Khouri H."/>
            <person name="Kiss H."/>
            <person name="Kothari S.P."/>
            <person name="Madupu R."/>
            <person name="Nelson K.E."/>
            <person name="Nelson W.C."/>
            <person name="Paulsen I."/>
            <person name="Penn K."/>
            <person name="Ren Q."/>
            <person name="Rosovitz M.J."/>
            <person name="Selengut J.D."/>
            <person name="Shrivastava S."/>
            <person name="Sullivan S.A."/>
            <person name="Tapia R."/>
            <person name="Thompson L.S."/>
            <person name="Watkins K.L."/>
            <person name="Yang Q."/>
            <person name="Yu C."/>
            <person name="Zafar N."/>
            <person name="Zhou L."/>
            <person name="Kuske C.R."/>
        </authorList>
    </citation>
    <scope>NUCLEOTIDE SEQUENCE [LARGE SCALE GENOMIC DNA]</scope>
    <source>
        <strain evidence="2 3">Ellin345</strain>
    </source>
</reference>
<dbReference type="Proteomes" id="UP000002432">
    <property type="component" value="Chromosome"/>
</dbReference>
<keyword evidence="1" id="KW-1133">Transmembrane helix</keyword>
<dbReference type="KEGG" id="aba:Acid345_2501"/>
<feature type="transmembrane region" description="Helical" evidence="1">
    <location>
        <begin position="27"/>
        <end position="47"/>
    </location>
</feature>
<keyword evidence="3" id="KW-1185">Reference proteome</keyword>
<accession>Q1INP8</accession>
<evidence type="ECO:0008006" key="4">
    <source>
        <dbReference type="Google" id="ProtNLM"/>
    </source>
</evidence>